<dbReference type="Proteomes" id="UP000199079">
    <property type="component" value="Unassembled WGS sequence"/>
</dbReference>
<evidence type="ECO:0000313" key="7">
    <source>
        <dbReference type="Proteomes" id="UP000199079"/>
    </source>
</evidence>
<dbReference type="Gene3D" id="3.40.50.410">
    <property type="entry name" value="von Willebrand factor, type A domain"/>
    <property type="match status" value="1"/>
</dbReference>
<dbReference type="PANTHER" id="PTHR35023:SF1">
    <property type="entry name" value="MG-PROTOPORPHYRIN IX CHELATASE"/>
    <property type="match status" value="1"/>
</dbReference>
<dbReference type="InterPro" id="IPR000523">
    <property type="entry name" value="Mg_chelatse_chII-like_cat_dom"/>
</dbReference>
<feature type="region of interest" description="Disordered" evidence="4">
    <location>
        <begin position="796"/>
        <end position="824"/>
    </location>
</feature>
<accession>A0A1H3J4Z9</accession>
<feature type="region of interest" description="Disordered" evidence="4">
    <location>
        <begin position="1"/>
        <end position="27"/>
    </location>
</feature>
<evidence type="ECO:0000313" key="6">
    <source>
        <dbReference type="EMBL" id="SDY34685.1"/>
    </source>
</evidence>
<feature type="compositionally biased region" description="Acidic residues" evidence="4">
    <location>
        <begin position="388"/>
        <end position="400"/>
    </location>
</feature>
<feature type="compositionally biased region" description="Low complexity" evidence="4">
    <location>
        <begin position="621"/>
        <end position="635"/>
    </location>
</feature>
<evidence type="ECO:0000256" key="2">
    <source>
        <dbReference type="ARBA" id="ARBA00022741"/>
    </source>
</evidence>
<proteinExistence type="inferred from homology"/>
<feature type="compositionally biased region" description="Acidic residues" evidence="4">
    <location>
        <begin position="413"/>
        <end position="422"/>
    </location>
</feature>
<feature type="compositionally biased region" description="Basic and acidic residues" evidence="4">
    <location>
        <begin position="245"/>
        <end position="254"/>
    </location>
</feature>
<dbReference type="CDD" id="cd00009">
    <property type="entry name" value="AAA"/>
    <property type="match status" value="1"/>
</dbReference>
<feature type="compositionally biased region" description="Low complexity" evidence="4">
    <location>
        <begin position="581"/>
        <end position="596"/>
    </location>
</feature>
<protein>
    <submittedName>
        <fullName evidence="6">Protoporphyrin IX magnesium-chelatase</fullName>
    </submittedName>
</protein>
<dbReference type="InterPro" id="IPR052989">
    <property type="entry name" value="Mg-chelatase_DI-like"/>
</dbReference>
<evidence type="ECO:0000256" key="4">
    <source>
        <dbReference type="SAM" id="MobiDB-lite"/>
    </source>
</evidence>
<name>A0A1H3J4Z9_9EURY</name>
<dbReference type="SUPFAM" id="SSF53300">
    <property type="entry name" value="vWA-like"/>
    <property type="match status" value="1"/>
</dbReference>
<dbReference type="AlphaFoldDB" id="A0A1H3J4Z9"/>
<dbReference type="OrthoDB" id="25914at2157"/>
<dbReference type="InterPro" id="IPR036465">
    <property type="entry name" value="vWFA_dom_sf"/>
</dbReference>
<dbReference type="PANTHER" id="PTHR35023">
    <property type="entry name" value="CHELATASE-RELATED"/>
    <property type="match status" value="1"/>
</dbReference>
<sequence length="852" mass="88333">MIELGADKKASHDRGGDHGSHRRGSLPFDEIVGQEALKRGLLAVAANDDLDGLLIRGAKGTAKSTAVRGLADLLPSQTVVEGCPYGCPPDDPGLQCADCRSRPRADLTTTERAVPVVTLPLSATRERVVGTLSVADALAGEYEFDPGVLARANRGILYVDEVNLLGDHLVDTLLDAAASGVNRVERDGVSVAHPASFTLVGTMNPEEGDLRPQLRDRFALQTTVTGCDSIDDRVAIIDRALGDERDGAATKEGTENAGTDETGNAGTDETGNAGTDETGNAGANDVDTDASRRHLRRARRRLPDVTLPRSFREEIAELCRDAGVEGHRGDIATARAARTFAALADRGRVLESDVREAATFALPHRLRSDPFDSAPDPEDLIDDHFEADGDEETPEDAEQTDESRETGEGREETGEDDGEAGEGDERAGKGEEGASEGDERASEGDERASEGDERASEGEASRNDEGEGPGAEQGDADHESTDEDDDGPDAADRGAADAPDDTSRSGGSASGGEHAGGEPESDGEHGDAEGDSDEGSVDEGSVDEANDGAESDGEREERSPIVPGQSRAAIGRGRAPDISLPDSGDAGGSDPDPSAGSGSGPTTPPTTNGDVAGPRVRSEPADATAASADVDVGASLRAATRRGSTSIESRDLRRSVRRGDADVLVTFAVDASASMRPAMRAAKGVVLELLRDAYEGREEVAFVAFAGTDADVLLPPTDDVGVAARHLKDLPTGDRTPLPAGLRTAATVVRRADPAAGVVVVVTDGRANVADGSPSAETRAAARELAETGAHVVVVEAGSDAEHGDAGKDRRSNRDRSSLIGPLLEATGGERVPLSALSAERIDGTVADVYKE</sequence>
<dbReference type="PROSITE" id="PS50234">
    <property type="entry name" value="VWFA"/>
    <property type="match status" value="1"/>
</dbReference>
<comment type="similarity">
    <text evidence="1">Belongs to the Mg-chelatase subunits D/I family.</text>
</comment>
<feature type="compositionally biased region" description="Acidic residues" evidence="4">
    <location>
        <begin position="480"/>
        <end position="489"/>
    </location>
</feature>
<evidence type="ECO:0000256" key="1">
    <source>
        <dbReference type="ARBA" id="ARBA00005799"/>
    </source>
</evidence>
<dbReference type="InterPro" id="IPR041628">
    <property type="entry name" value="ChlI/MoxR_AAA_lid"/>
</dbReference>
<evidence type="ECO:0000256" key="3">
    <source>
        <dbReference type="ARBA" id="ARBA00022840"/>
    </source>
</evidence>
<dbReference type="SMART" id="SM00327">
    <property type="entry name" value="VWA"/>
    <property type="match status" value="1"/>
</dbReference>
<feature type="compositionally biased region" description="Basic and acidic residues" evidence="4">
    <location>
        <begin position="423"/>
        <end position="465"/>
    </location>
</feature>
<dbReference type="Gene3D" id="3.40.50.300">
    <property type="entry name" value="P-loop containing nucleotide triphosphate hydrolases"/>
    <property type="match status" value="1"/>
</dbReference>
<feature type="compositionally biased region" description="Polar residues" evidence="4">
    <location>
        <begin position="256"/>
        <end position="278"/>
    </location>
</feature>
<feature type="compositionally biased region" description="Basic and acidic residues" evidence="4">
    <location>
        <begin position="401"/>
        <end position="412"/>
    </location>
</feature>
<reference evidence="7" key="1">
    <citation type="submission" date="2016-10" db="EMBL/GenBank/DDBJ databases">
        <authorList>
            <person name="Varghese N."/>
            <person name="Submissions S."/>
        </authorList>
    </citation>
    <scope>NUCLEOTIDE SEQUENCE [LARGE SCALE GENOMIC DNA]</scope>
    <source>
        <strain evidence="7">DC30,IBRC 10041,KCTC 4046</strain>
    </source>
</reference>
<feature type="region of interest" description="Disordered" evidence="4">
    <location>
        <begin position="245"/>
        <end position="297"/>
    </location>
</feature>
<keyword evidence="3" id="KW-0067">ATP-binding</keyword>
<dbReference type="InterPro" id="IPR002035">
    <property type="entry name" value="VWF_A"/>
</dbReference>
<dbReference type="GO" id="GO:0005524">
    <property type="term" value="F:ATP binding"/>
    <property type="evidence" value="ECO:0007669"/>
    <property type="project" value="UniProtKB-KW"/>
</dbReference>
<evidence type="ECO:0000259" key="5">
    <source>
        <dbReference type="PROSITE" id="PS50234"/>
    </source>
</evidence>
<feature type="compositionally biased region" description="Basic and acidic residues" evidence="4">
    <location>
        <begin position="1"/>
        <end position="19"/>
    </location>
</feature>
<dbReference type="EMBL" id="FNPC01000004">
    <property type="protein sequence ID" value="SDY34685.1"/>
    <property type="molecule type" value="Genomic_DNA"/>
</dbReference>
<dbReference type="SUPFAM" id="SSF52540">
    <property type="entry name" value="P-loop containing nucleoside triphosphate hydrolases"/>
    <property type="match status" value="1"/>
</dbReference>
<dbReference type="InterPro" id="IPR027417">
    <property type="entry name" value="P-loop_NTPase"/>
</dbReference>
<dbReference type="Pfam" id="PF01078">
    <property type="entry name" value="Mg_chelatase"/>
    <property type="match status" value="1"/>
</dbReference>
<feature type="domain" description="VWFA" evidence="5">
    <location>
        <begin position="664"/>
        <end position="852"/>
    </location>
</feature>
<dbReference type="Pfam" id="PF13519">
    <property type="entry name" value="VWA_2"/>
    <property type="match status" value="1"/>
</dbReference>
<dbReference type="Pfam" id="PF17863">
    <property type="entry name" value="AAA_lid_2"/>
    <property type="match status" value="1"/>
</dbReference>
<dbReference type="Gene3D" id="1.10.8.80">
    <property type="entry name" value="Magnesium chelatase subunit I, C-Terminal domain"/>
    <property type="match status" value="1"/>
</dbReference>
<feature type="compositionally biased region" description="Acidic residues" evidence="4">
    <location>
        <begin position="529"/>
        <end position="554"/>
    </location>
</feature>
<keyword evidence="2" id="KW-0547">Nucleotide-binding</keyword>
<feature type="region of interest" description="Disordered" evidence="4">
    <location>
        <begin position="366"/>
        <end position="650"/>
    </location>
</feature>
<dbReference type="RefSeq" id="WP_092732399.1">
    <property type="nucleotide sequence ID" value="NZ_FNPC01000004.1"/>
</dbReference>
<gene>
    <name evidence="6" type="ORF">SAMN05216564_104383</name>
</gene>
<organism evidence="6 7">
    <name type="scientific">Halopenitus persicus</name>
    <dbReference type="NCBI Taxonomy" id="1048396"/>
    <lineage>
        <taxon>Archaea</taxon>
        <taxon>Methanobacteriati</taxon>
        <taxon>Methanobacteriota</taxon>
        <taxon>Stenosarchaea group</taxon>
        <taxon>Halobacteria</taxon>
        <taxon>Halobacteriales</taxon>
        <taxon>Haloferacaceae</taxon>
        <taxon>Halopenitus</taxon>
    </lineage>
</organism>
<keyword evidence="7" id="KW-1185">Reference proteome</keyword>
<feature type="compositionally biased region" description="Basic and acidic residues" evidence="4">
    <location>
        <begin position="800"/>
        <end position="817"/>
    </location>
</feature>